<gene>
    <name evidence="1" type="ORF">CLSA_c34370</name>
</gene>
<sequence>MVYPDADIFVIYDNGIKTDNYMITRKFLENPEKMMGYLKVKYYKL</sequence>
<name>U5MV09_CLOSA</name>
<dbReference type="EMBL" id="CP006721">
    <property type="protein sequence ID" value="AGX44400.1"/>
    <property type="molecule type" value="Genomic_DNA"/>
</dbReference>
<keyword evidence="2" id="KW-1185">Reference proteome</keyword>
<dbReference type="AlphaFoldDB" id="U5MV09"/>
<dbReference type="PATRIC" id="fig|1345695.3.peg.3419"/>
<evidence type="ECO:0000313" key="1">
    <source>
        <dbReference type="EMBL" id="AGX44400.1"/>
    </source>
</evidence>
<dbReference type="HOGENOM" id="CLU_3198203_0_0_9"/>
<organism evidence="1 2">
    <name type="scientific">Clostridium saccharobutylicum DSM 13864</name>
    <dbReference type="NCBI Taxonomy" id="1345695"/>
    <lineage>
        <taxon>Bacteria</taxon>
        <taxon>Bacillati</taxon>
        <taxon>Bacillota</taxon>
        <taxon>Clostridia</taxon>
        <taxon>Eubacteriales</taxon>
        <taxon>Clostridiaceae</taxon>
        <taxon>Clostridium</taxon>
    </lineage>
</organism>
<evidence type="ECO:0000313" key="2">
    <source>
        <dbReference type="Proteomes" id="UP000017118"/>
    </source>
</evidence>
<dbReference type="Proteomes" id="UP000017118">
    <property type="component" value="Chromosome"/>
</dbReference>
<accession>U5MV09</accession>
<protein>
    <submittedName>
        <fullName evidence="1">Uncharacterized protein</fullName>
    </submittedName>
</protein>
<reference evidence="1 2" key="1">
    <citation type="journal article" date="2013" name="Genome Announc.">
        <title>Complete Genome Sequence of the Solvent Producer Clostridium saccharobutylicum NCP262 (DSM 13864).</title>
        <authorList>
            <person name="Poehlein A."/>
            <person name="Hartwich K."/>
            <person name="Krabben P."/>
            <person name="Ehrenreich A."/>
            <person name="Liebl W."/>
            <person name="Durre P."/>
            <person name="Gottschalk G."/>
            <person name="Daniel R."/>
        </authorList>
    </citation>
    <scope>NUCLEOTIDE SEQUENCE [LARGE SCALE GENOMIC DNA]</scope>
    <source>
        <strain evidence="1">DSM 13864</strain>
    </source>
</reference>
<proteinExistence type="predicted"/>
<dbReference type="RefSeq" id="WP_022747539.1">
    <property type="nucleotide sequence ID" value="NC_022571.1"/>
</dbReference>
<dbReference type="GeneID" id="55477007"/>
<dbReference type="KEGG" id="csb:CLSA_c34370"/>
<dbReference type="OrthoDB" id="9784297at2"/>